<dbReference type="PRINTS" id="PR00081">
    <property type="entry name" value="GDHRDH"/>
</dbReference>
<dbReference type="CDD" id="cd05233">
    <property type="entry name" value="SDR_c"/>
    <property type="match status" value="1"/>
</dbReference>
<proteinExistence type="inferred from homology"/>
<evidence type="ECO:0000313" key="4">
    <source>
        <dbReference type="Proteomes" id="UP001556692"/>
    </source>
</evidence>
<evidence type="ECO:0000256" key="1">
    <source>
        <dbReference type="ARBA" id="ARBA00006484"/>
    </source>
</evidence>
<protein>
    <submittedName>
        <fullName evidence="3">SDR family oxidoreductase</fullName>
    </submittedName>
</protein>
<dbReference type="PANTHER" id="PTHR42760:SF133">
    <property type="entry name" value="3-OXOACYL-[ACYL-CARRIER-PROTEIN] REDUCTASE"/>
    <property type="match status" value="1"/>
</dbReference>
<keyword evidence="4" id="KW-1185">Reference proteome</keyword>
<gene>
    <name evidence="3" type="ORF">ABGN05_17585</name>
</gene>
<dbReference type="SUPFAM" id="SSF51735">
    <property type="entry name" value="NAD(P)-binding Rossmann-fold domains"/>
    <property type="match status" value="1"/>
</dbReference>
<sequence>MQNAFNLSGQRILITGAGGTLGGATVRACAMLGAEVVLADLDAPEKIASELSAQGRSVSFHALDNTSRSQVDAFVASLGTIDAFADCSGIYSKGDWLADETWDALYERTIDVNVRGPINLMRAVMPAMMKRGHGRIALTTSLAARSAGTTLSVEPAYVASKGALQGLVHYFARQAASSGVVVNAVAPGPIETPMTLASGQPFDFAKLPTGRFGKPAEIGWPMAFLCSPGCTYMTGVVIDINGGLHFS</sequence>
<dbReference type="EMBL" id="JBDPGJ010000004">
    <property type="protein sequence ID" value="MEX0407475.1"/>
    <property type="molecule type" value="Genomic_DNA"/>
</dbReference>
<dbReference type="InterPro" id="IPR002347">
    <property type="entry name" value="SDR_fam"/>
</dbReference>
<dbReference type="Pfam" id="PF13561">
    <property type="entry name" value="adh_short_C2"/>
    <property type="match status" value="1"/>
</dbReference>
<evidence type="ECO:0000313" key="3">
    <source>
        <dbReference type="EMBL" id="MEX0407475.1"/>
    </source>
</evidence>
<name>A0ABV3SL17_9HYPH</name>
<dbReference type="RefSeq" id="WP_367955354.1">
    <property type="nucleotide sequence ID" value="NZ_JBDPGJ010000004.1"/>
</dbReference>
<keyword evidence="2" id="KW-0560">Oxidoreductase</keyword>
<comment type="caution">
    <text evidence="3">The sequence shown here is derived from an EMBL/GenBank/DDBJ whole genome shotgun (WGS) entry which is preliminary data.</text>
</comment>
<dbReference type="Gene3D" id="3.40.50.720">
    <property type="entry name" value="NAD(P)-binding Rossmann-like Domain"/>
    <property type="match status" value="1"/>
</dbReference>
<accession>A0ABV3SL17</accession>
<dbReference type="PANTHER" id="PTHR42760">
    <property type="entry name" value="SHORT-CHAIN DEHYDROGENASES/REDUCTASES FAMILY MEMBER"/>
    <property type="match status" value="1"/>
</dbReference>
<evidence type="ECO:0000256" key="2">
    <source>
        <dbReference type="ARBA" id="ARBA00023002"/>
    </source>
</evidence>
<dbReference type="InterPro" id="IPR036291">
    <property type="entry name" value="NAD(P)-bd_dom_sf"/>
</dbReference>
<organism evidence="3 4">
    <name type="scientific">Aquibium pacificus</name>
    <dbReference type="NCBI Taxonomy" id="3153579"/>
    <lineage>
        <taxon>Bacteria</taxon>
        <taxon>Pseudomonadati</taxon>
        <taxon>Pseudomonadota</taxon>
        <taxon>Alphaproteobacteria</taxon>
        <taxon>Hyphomicrobiales</taxon>
        <taxon>Phyllobacteriaceae</taxon>
        <taxon>Aquibium</taxon>
    </lineage>
</organism>
<comment type="similarity">
    <text evidence="1">Belongs to the short-chain dehydrogenases/reductases (SDR) family.</text>
</comment>
<reference evidence="3 4" key="1">
    <citation type="submission" date="2024-05" db="EMBL/GenBank/DDBJ databases">
        <authorList>
            <person name="Jiang F."/>
        </authorList>
    </citation>
    <scope>NUCLEOTIDE SEQUENCE [LARGE SCALE GENOMIC DNA]</scope>
    <source>
        <strain evidence="3 4">LZ166</strain>
    </source>
</reference>
<dbReference type="Proteomes" id="UP001556692">
    <property type="component" value="Unassembled WGS sequence"/>
</dbReference>